<organism evidence="1 2">
    <name type="scientific">Microlunatus spumicola</name>
    <dbReference type="NCBI Taxonomy" id="81499"/>
    <lineage>
        <taxon>Bacteria</taxon>
        <taxon>Bacillati</taxon>
        <taxon>Actinomycetota</taxon>
        <taxon>Actinomycetes</taxon>
        <taxon>Propionibacteriales</taxon>
        <taxon>Propionibacteriaceae</taxon>
        <taxon>Microlunatus</taxon>
    </lineage>
</organism>
<keyword evidence="2" id="KW-1185">Reference proteome</keyword>
<evidence type="ECO:0000313" key="1">
    <source>
        <dbReference type="EMBL" id="GAA3553543.1"/>
    </source>
</evidence>
<comment type="caution">
    <text evidence="1">The sequence shown here is derived from an EMBL/GenBank/DDBJ whole genome shotgun (WGS) entry which is preliminary data.</text>
</comment>
<proteinExistence type="predicted"/>
<gene>
    <name evidence="1" type="ORF">GCM10022197_05830</name>
</gene>
<dbReference type="Proteomes" id="UP001500767">
    <property type="component" value="Unassembled WGS sequence"/>
</dbReference>
<name>A0ABP6WT08_9ACTN</name>
<evidence type="ECO:0000313" key="2">
    <source>
        <dbReference type="Proteomes" id="UP001500767"/>
    </source>
</evidence>
<sequence>MAERERDLGQLVLDLVDRLAGRHHRRAKVHEQRPDLLRRLLVHGHTLSPAELSDRSA</sequence>
<accession>A0ABP6WT08</accession>
<dbReference type="EMBL" id="BAAAYR010000001">
    <property type="protein sequence ID" value="GAA3553543.1"/>
    <property type="molecule type" value="Genomic_DNA"/>
</dbReference>
<evidence type="ECO:0008006" key="3">
    <source>
        <dbReference type="Google" id="ProtNLM"/>
    </source>
</evidence>
<reference evidence="2" key="1">
    <citation type="journal article" date="2019" name="Int. J. Syst. Evol. Microbiol.">
        <title>The Global Catalogue of Microorganisms (GCM) 10K type strain sequencing project: providing services to taxonomists for standard genome sequencing and annotation.</title>
        <authorList>
            <consortium name="The Broad Institute Genomics Platform"/>
            <consortium name="The Broad Institute Genome Sequencing Center for Infectious Disease"/>
            <person name="Wu L."/>
            <person name="Ma J."/>
        </authorList>
    </citation>
    <scope>NUCLEOTIDE SEQUENCE [LARGE SCALE GENOMIC DNA]</scope>
    <source>
        <strain evidence="2">JCM 16540</strain>
    </source>
</reference>
<protein>
    <recommendedName>
        <fullName evidence="3">MarR family transcriptional regulator</fullName>
    </recommendedName>
</protein>